<dbReference type="CDD" id="cd00531">
    <property type="entry name" value="NTF2_like"/>
    <property type="match status" value="1"/>
</dbReference>
<evidence type="ECO:0000313" key="3">
    <source>
        <dbReference type="Proteomes" id="UP000753724"/>
    </source>
</evidence>
<accession>A0ABW9XGW3</accession>
<dbReference type="RefSeq" id="WP_161720192.1">
    <property type="nucleotide sequence ID" value="NZ_JAAAPO010000006.1"/>
</dbReference>
<dbReference type="InterPro" id="IPR032710">
    <property type="entry name" value="NTF2-like_dom_sf"/>
</dbReference>
<proteinExistence type="predicted"/>
<reference evidence="3" key="1">
    <citation type="submission" date="2020-01" db="EMBL/GenBank/DDBJ databases">
        <title>Sphingomonas sp. strain CSW-10.</title>
        <authorList>
            <person name="Chen W.-M."/>
        </authorList>
    </citation>
    <scope>NUCLEOTIDE SEQUENCE [LARGE SCALE GENOMIC DNA]</scope>
    <source>
        <strain evidence="3">FSY-8</strain>
    </source>
</reference>
<dbReference type="InterPro" id="IPR037401">
    <property type="entry name" value="SnoaL-like"/>
</dbReference>
<feature type="domain" description="SnoaL-like" evidence="1">
    <location>
        <begin position="6"/>
        <end position="127"/>
    </location>
</feature>
<dbReference type="EMBL" id="JAAAPO010000006">
    <property type="protein sequence ID" value="NBC37790.1"/>
    <property type="molecule type" value="Genomic_DNA"/>
</dbReference>
<evidence type="ECO:0000259" key="1">
    <source>
        <dbReference type="Pfam" id="PF13577"/>
    </source>
</evidence>
<sequence>MDKIEALIARDEIRALSGAYMRGLDRRDADLMKGVFWPDSTTDYGFYQGPGAEFVDFAQTMLADHQANLHMLGQINIDLDGPRAFGEVYYFAWHRVEDDGVPTDLIIAGRYVDRYEQRDGVWKIAHRSELIDWVRSDPASEHYLARIPGALLGGHGAADRSSQRDWLATA</sequence>
<protein>
    <submittedName>
        <fullName evidence="2">Nuclear transport factor 2 family protein</fullName>
    </submittedName>
</protein>
<organism evidence="2 3">
    <name type="scientific">Novosphingobium ovatum</name>
    <dbReference type="NCBI Taxonomy" id="1908523"/>
    <lineage>
        <taxon>Bacteria</taxon>
        <taxon>Pseudomonadati</taxon>
        <taxon>Pseudomonadota</taxon>
        <taxon>Alphaproteobacteria</taxon>
        <taxon>Sphingomonadales</taxon>
        <taxon>Sphingomonadaceae</taxon>
        <taxon>Novosphingobium</taxon>
    </lineage>
</organism>
<name>A0ABW9XGW3_9SPHN</name>
<keyword evidence="3" id="KW-1185">Reference proteome</keyword>
<dbReference type="Gene3D" id="3.10.450.50">
    <property type="match status" value="1"/>
</dbReference>
<dbReference type="SUPFAM" id="SSF54427">
    <property type="entry name" value="NTF2-like"/>
    <property type="match status" value="1"/>
</dbReference>
<dbReference type="Proteomes" id="UP000753724">
    <property type="component" value="Unassembled WGS sequence"/>
</dbReference>
<comment type="caution">
    <text evidence="2">The sequence shown here is derived from an EMBL/GenBank/DDBJ whole genome shotgun (WGS) entry which is preliminary data.</text>
</comment>
<dbReference type="Pfam" id="PF13577">
    <property type="entry name" value="SnoaL_4"/>
    <property type="match status" value="1"/>
</dbReference>
<evidence type="ECO:0000313" key="2">
    <source>
        <dbReference type="EMBL" id="NBC37790.1"/>
    </source>
</evidence>
<gene>
    <name evidence="2" type="ORF">GTZ99_14640</name>
</gene>